<evidence type="ECO:0008006" key="4">
    <source>
        <dbReference type="Google" id="ProtNLM"/>
    </source>
</evidence>
<reference evidence="2 3" key="1">
    <citation type="submission" date="2019-10" db="EMBL/GenBank/DDBJ databases">
        <title>Description of Paenibacillus humi sp. nov.</title>
        <authorList>
            <person name="Carlier A."/>
            <person name="Qi S."/>
        </authorList>
    </citation>
    <scope>NUCLEOTIDE SEQUENCE [LARGE SCALE GENOMIC DNA]</scope>
    <source>
        <strain evidence="2 3">LMG 31461</strain>
    </source>
</reference>
<keyword evidence="3" id="KW-1185">Reference proteome</keyword>
<sequence>MKIFRNIGLIILGLIGIYVIYYGINFMLGDTPRLQRQSSSQYGQTMQVTENRNLLVEFIQDKLTSKHGINTNLKDTDQLGAAASGHEVLSESAGLLMRYYALTGQKDKFDGQWQQAKQVFDTPFGFSYRYSPKKNKQYPMNAIVDDLRIIRALDEASVAFGIKKYREEAETYGKRLYQYNVVNGQMRDFYDPTYKMTNSFLTLCYIDAASLELVPLSRKKKAALEANMLQIVQDGYLSDSFPFYQTRYDFDKKGYQSESINTVESLLTILNLAEVKLEQPASIRYIKDQVKAGTLYGQYDREGKPLNDVRSTAIYAISAMIGSVIKDHELYADSIHKMNEFQIHNPQSPLNGGFGDVNAAQAYSFDNLMALLAYTY</sequence>
<gene>
    <name evidence="2" type="ORF">GC096_13925</name>
</gene>
<keyword evidence="1" id="KW-0812">Transmembrane</keyword>
<keyword evidence="1" id="KW-0472">Membrane</keyword>
<evidence type="ECO:0000256" key="1">
    <source>
        <dbReference type="SAM" id="Phobius"/>
    </source>
</evidence>
<dbReference type="EMBL" id="WHNY01000040">
    <property type="protein sequence ID" value="NOU65132.1"/>
    <property type="molecule type" value="Genomic_DNA"/>
</dbReference>
<proteinExistence type="predicted"/>
<dbReference type="Proteomes" id="UP000653578">
    <property type="component" value="Unassembled WGS sequence"/>
</dbReference>
<comment type="caution">
    <text evidence="2">The sequence shown here is derived from an EMBL/GenBank/DDBJ whole genome shotgun (WGS) entry which is preliminary data.</text>
</comment>
<dbReference type="InterPro" id="IPR008928">
    <property type="entry name" value="6-hairpin_glycosidase_sf"/>
</dbReference>
<feature type="transmembrane region" description="Helical" evidence="1">
    <location>
        <begin position="7"/>
        <end position="28"/>
    </location>
</feature>
<dbReference type="SUPFAM" id="SSF48208">
    <property type="entry name" value="Six-hairpin glycosidases"/>
    <property type="match status" value="1"/>
</dbReference>
<evidence type="ECO:0000313" key="3">
    <source>
        <dbReference type="Proteomes" id="UP000653578"/>
    </source>
</evidence>
<accession>A0ABX1X9V5</accession>
<evidence type="ECO:0000313" key="2">
    <source>
        <dbReference type="EMBL" id="NOU65132.1"/>
    </source>
</evidence>
<dbReference type="InterPro" id="IPR012341">
    <property type="entry name" value="6hp_glycosidase-like_sf"/>
</dbReference>
<dbReference type="Gene3D" id="1.50.10.10">
    <property type="match status" value="1"/>
</dbReference>
<organism evidence="2 3">
    <name type="scientific">Paenibacillus plantarum</name>
    <dbReference type="NCBI Taxonomy" id="2654975"/>
    <lineage>
        <taxon>Bacteria</taxon>
        <taxon>Bacillati</taxon>
        <taxon>Bacillota</taxon>
        <taxon>Bacilli</taxon>
        <taxon>Bacillales</taxon>
        <taxon>Paenibacillaceae</taxon>
        <taxon>Paenibacillus</taxon>
    </lineage>
</organism>
<keyword evidence="1" id="KW-1133">Transmembrane helix</keyword>
<dbReference type="RefSeq" id="WP_171630925.1">
    <property type="nucleotide sequence ID" value="NZ_WHNY01000040.1"/>
</dbReference>
<name>A0ABX1X9V5_9BACL</name>
<protein>
    <recommendedName>
        <fullName evidence="4">Glycosyl hydrolase, family 8</fullName>
    </recommendedName>
</protein>